<proteinExistence type="predicted"/>
<reference evidence="1" key="1">
    <citation type="submission" date="2022-09" db="EMBL/GenBank/DDBJ databases">
        <title>Genomic of Burkholderia gladioli.</title>
        <authorList>
            <person name="Wu H."/>
        </authorList>
    </citation>
    <scope>NUCLEOTIDE SEQUENCE</scope>
    <source>
        <strain evidence="1">ZN-S4</strain>
    </source>
</reference>
<dbReference type="RefSeq" id="WP_044273972.1">
    <property type="nucleotide sequence ID" value="NZ_CADEPT010000001.1"/>
</dbReference>
<protein>
    <submittedName>
        <fullName evidence="1">Uncharacterized protein</fullName>
    </submittedName>
</protein>
<sequence>MSALRIADRQHNRSEATALAEGTESAAKLTMFVGIVPESGAMRFDVSATEGFAMALAGGNEAARTCHRRG</sequence>
<accession>A0AB38TPE7</accession>
<dbReference type="Proteomes" id="UP001059745">
    <property type="component" value="Chromosome 1"/>
</dbReference>
<evidence type="ECO:0000313" key="2">
    <source>
        <dbReference type="Proteomes" id="UP001059745"/>
    </source>
</evidence>
<name>A0AB38TPE7_BURGA</name>
<organism evidence="1 2">
    <name type="scientific">Burkholderia gladioli</name>
    <name type="common">Pseudomonas marginata</name>
    <name type="synonym">Phytomonas marginata</name>
    <dbReference type="NCBI Taxonomy" id="28095"/>
    <lineage>
        <taxon>Bacteria</taxon>
        <taxon>Pseudomonadati</taxon>
        <taxon>Pseudomonadota</taxon>
        <taxon>Betaproteobacteria</taxon>
        <taxon>Burkholderiales</taxon>
        <taxon>Burkholderiaceae</taxon>
        <taxon>Burkholderia</taxon>
    </lineage>
</organism>
<dbReference type="EMBL" id="CP104214">
    <property type="protein sequence ID" value="UWX69691.1"/>
    <property type="molecule type" value="Genomic_DNA"/>
</dbReference>
<gene>
    <name evidence="1" type="ORF">NYZ96_16030</name>
</gene>
<dbReference type="AlphaFoldDB" id="A0AB38TPE7"/>
<evidence type="ECO:0000313" key="1">
    <source>
        <dbReference type="EMBL" id="UWX69691.1"/>
    </source>
</evidence>